<name>A0ABW4YPD3_9BACL</name>
<dbReference type="SUPFAM" id="SSF46689">
    <property type="entry name" value="Homeodomain-like"/>
    <property type="match status" value="1"/>
</dbReference>
<dbReference type="PROSITE" id="PS50977">
    <property type="entry name" value="HTH_TETR_2"/>
    <property type="match status" value="1"/>
</dbReference>
<dbReference type="Proteomes" id="UP001597362">
    <property type="component" value="Unassembled WGS sequence"/>
</dbReference>
<dbReference type="InterPro" id="IPR023772">
    <property type="entry name" value="DNA-bd_HTH_TetR-type_CS"/>
</dbReference>
<dbReference type="PROSITE" id="PS01081">
    <property type="entry name" value="HTH_TETR_1"/>
    <property type="match status" value="1"/>
</dbReference>
<keyword evidence="1" id="KW-0678">Repressor</keyword>
<evidence type="ECO:0000313" key="9">
    <source>
        <dbReference type="Proteomes" id="UP001597362"/>
    </source>
</evidence>
<comment type="caution">
    <text evidence="8">The sequence shown here is derived from an EMBL/GenBank/DDBJ whole genome shotgun (WGS) entry which is preliminary data.</text>
</comment>
<dbReference type="PANTHER" id="PTHR30055">
    <property type="entry name" value="HTH-TYPE TRANSCRIPTIONAL REGULATOR RUTR"/>
    <property type="match status" value="1"/>
</dbReference>
<evidence type="ECO:0000256" key="4">
    <source>
        <dbReference type="ARBA" id="ARBA00023163"/>
    </source>
</evidence>
<evidence type="ECO:0000313" key="8">
    <source>
        <dbReference type="EMBL" id="MFD2117586.1"/>
    </source>
</evidence>
<feature type="region of interest" description="Disordered" evidence="6">
    <location>
        <begin position="1"/>
        <end position="21"/>
    </location>
</feature>
<dbReference type="InterPro" id="IPR001647">
    <property type="entry name" value="HTH_TetR"/>
</dbReference>
<evidence type="ECO:0000256" key="5">
    <source>
        <dbReference type="PROSITE-ProRule" id="PRU00335"/>
    </source>
</evidence>
<reference evidence="9" key="1">
    <citation type="journal article" date="2019" name="Int. J. Syst. Evol. Microbiol.">
        <title>The Global Catalogue of Microorganisms (GCM) 10K type strain sequencing project: providing services to taxonomists for standard genome sequencing and annotation.</title>
        <authorList>
            <consortium name="The Broad Institute Genomics Platform"/>
            <consortium name="The Broad Institute Genome Sequencing Center for Infectious Disease"/>
            <person name="Wu L."/>
            <person name="Ma J."/>
        </authorList>
    </citation>
    <scope>NUCLEOTIDE SEQUENCE [LARGE SCALE GENOMIC DNA]</scope>
    <source>
        <strain evidence="9">GH52</strain>
    </source>
</reference>
<dbReference type="Gene3D" id="1.10.10.60">
    <property type="entry name" value="Homeodomain-like"/>
    <property type="match status" value="1"/>
</dbReference>
<dbReference type="SUPFAM" id="SSF48498">
    <property type="entry name" value="Tetracyclin repressor-like, C-terminal domain"/>
    <property type="match status" value="1"/>
</dbReference>
<evidence type="ECO:0000256" key="1">
    <source>
        <dbReference type="ARBA" id="ARBA00022491"/>
    </source>
</evidence>
<dbReference type="InterPro" id="IPR036271">
    <property type="entry name" value="Tet_transcr_reg_TetR-rel_C_sf"/>
</dbReference>
<dbReference type="PANTHER" id="PTHR30055:SF175">
    <property type="entry name" value="HTH-TYPE TRANSCRIPTIONAL REPRESSOR KSTR2"/>
    <property type="match status" value="1"/>
</dbReference>
<protein>
    <submittedName>
        <fullName evidence="8">TetR/AcrR family transcriptional regulator</fullName>
    </submittedName>
</protein>
<keyword evidence="3 5" id="KW-0238">DNA-binding</keyword>
<evidence type="ECO:0000256" key="2">
    <source>
        <dbReference type="ARBA" id="ARBA00023015"/>
    </source>
</evidence>
<feature type="DNA-binding region" description="H-T-H motif" evidence="5">
    <location>
        <begin position="43"/>
        <end position="62"/>
    </location>
</feature>
<dbReference type="EMBL" id="JBHUHO010000042">
    <property type="protein sequence ID" value="MFD2117586.1"/>
    <property type="molecule type" value="Genomic_DNA"/>
</dbReference>
<keyword evidence="9" id="KW-1185">Reference proteome</keyword>
<feature type="compositionally biased region" description="Basic residues" evidence="6">
    <location>
        <begin position="1"/>
        <end position="12"/>
    </location>
</feature>
<keyword evidence="2" id="KW-0805">Transcription regulation</keyword>
<dbReference type="RefSeq" id="WP_377774837.1">
    <property type="nucleotide sequence ID" value="NZ_JBHUHO010000042.1"/>
</dbReference>
<dbReference type="InterPro" id="IPR050109">
    <property type="entry name" value="HTH-type_TetR-like_transc_reg"/>
</dbReference>
<evidence type="ECO:0000256" key="6">
    <source>
        <dbReference type="SAM" id="MobiDB-lite"/>
    </source>
</evidence>
<dbReference type="InterPro" id="IPR041490">
    <property type="entry name" value="KstR2_TetR_C"/>
</dbReference>
<sequence length="206" mass="23388">MSQKLPLRRPGRPKQTETSPDTKQFIMRTAAQMFMQQGYEKVSLAQVAKACQLTKASLYYYFDTKAELFTQCVVNVLSFAEIQTRHIVTGDLPIDKKLQLAAIGRMRNAEIEFEAMLGNARQSLSPEQIELIRASEQAIYATIATALQQAIDDGEIRQCDPMLTTHIYTSMLTLRNREHFMALMDNNIERAAEEIIQLLMHGLSKS</sequence>
<gene>
    <name evidence="8" type="ORF">ACFSJH_17800</name>
</gene>
<dbReference type="PRINTS" id="PR00455">
    <property type="entry name" value="HTHTETR"/>
</dbReference>
<evidence type="ECO:0000256" key="3">
    <source>
        <dbReference type="ARBA" id="ARBA00023125"/>
    </source>
</evidence>
<accession>A0ABW4YPD3</accession>
<keyword evidence="4" id="KW-0804">Transcription</keyword>
<dbReference type="InterPro" id="IPR009057">
    <property type="entry name" value="Homeodomain-like_sf"/>
</dbReference>
<dbReference type="Pfam" id="PF00440">
    <property type="entry name" value="TetR_N"/>
    <property type="match status" value="1"/>
</dbReference>
<feature type="domain" description="HTH tetR-type" evidence="7">
    <location>
        <begin position="20"/>
        <end position="80"/>
    </location>
</feature>
<proteinExistence type="predicted"/>
<dbReference type="Pfam" id="PF17932">
    <property type="entry name" value="TetR_C_24"/>
    <property type="match status" value="1"/>
</dbReference>
<organism evidence="8 9">
    <name type="scientific">Paenibacillus yanchengensis</name>
    <dbReference type="NCBI Taxonomy" id="2035833"/>
    <lineage>
        <taxon>Bacteria</taxon>
        <taxon>Bacillati</taxon>
        <taxon>Bacillota</taxon>
        <taxon>Bacilli</taxon>
        <taxon>Bacillales</taxon>
        <taxon>Paenibacillaceae</taxon>
        <taxon>Paenibacillus</taxon>
    </lineage>
</organism>
<dbReference type="Gene3D" id="1.10.357.10">
    <property type="entry name" value="Tetracycline Repressor, domain 2"/>
    <property type="match status" value="1"/>
</dbReference>
<evidence type="ECO:0000259" key="7">
    <source>
        <dbReference type="PROSITE" id="PS50977"/>
    </source>
</evidence>